<protein>
    <recommendedName>
        <fullName evidence="3">AB hydrolase-1 domain-containing protein</fullName>
    </recommendedName>
</protein>
<dbReference type="Gene3D" id="3.40.50.1820">
    <property type="entry name" value="alpha/beta hydrolase"/>
    <property type="match status" value="1"/>
</dbReference>
<dbReference type="InterPro" id="IPR010463">
    <property type="entry name" value="DUF1057"/>
</dbReference>
<dbReference type="Proteomes" id="UP001175271">
    <property type="component" value="Unassembled WGS sequence"/>
</dbReference>
<dbReference type="PANTHER" id="PTHR47533:SF4">
    <property type="entry name" value="AB HYDROLASE-1 DOMAIN-CONTAINING PROTEIN"/>
    <property type="match status" value="1"/>
</dbReference>
<dbReference type="EMBL" id="JAUCMV010000004">
    <property type="protein sequence ID" value="KAK0403590.1"/>
    <property type="molecule type" value="Genomic_DNA"/>
</dbReference>
<evidence type="ECO:0000313" key="2">
    <source>
        <dbReference type="Proteomes" id="UP001175271"/>
    </source>
</evidence>
<dbReference type="Pfam" id="PF06342">
    <property type="entry name" value="DUF1057"/>
    <property type="match status" value="1"/>
</dbReference>
<accession>A0AA39HDH7</accession>
<comment type="caution">
    <text evidence="1">The sequence shown here is derived from an EMBL/GenBank/DDBJ whole genome shotgun (WGS) entry which is preliminary data.</text>
</comment>
<evidence type="ECO:0000313" key="1">
    <source>
        <dbReference type="EMBL" id="KAK0403590.1"/>
    </source>
</evidence>
<dbReference type="PANTHER" id="PTHR47533">
    <property type="entry name" value="PROTEIN CBG21859"/>
    <property type="match status" value="1"/>
</dbReference>
<gene>
    <name evidence="1" type="ORF">QR680_017014</name>
</gene>
<dbReference type="InterPro" id="IPR029058">
    <property type="entry name" value="AB_hydrolase_fold"/>
</dbReference>
<evidence type="ECO:0008006" key="3">
    <source>
        <dbReference type="Google" id="ProtNLM"/>
    </source>
</evidence>
<name>A0AA39HDH7_9BILA</name>
<proteinExistence type="predicted"/>
<dbReference type="AlphaFoldDB" id="A0AA39HDH7"/>
<keyword evidence="2" id="KW-1185">Reference proteome</keyword>
<organism evidence="1 2">
    <name type="scientific">Steinernema hermaphroditum</name>
    <dbReference type="NCBI Taxonomy" id="289476"/>
    <lineage>
        <taxon>Eukaryota</taxon>
        <taxon>Metazoa</taxon>
        <taxon>Ecdysozoa</taxon>
        <taxon>Nematoda</taxon>
        <taxon>Chromadorea</taxon>
        <taxon>Rhabditida</taxon>
        <taxon>Tylenchina</taxon>
        <taxon>Panagrolaimomorpha</taxon>
        <taxon>Strongyloidoidea</taxon>
        <taxon>Steinernematidae</taxon>
        <taxon>Steinernema</taxon>
    </lineage>
</organism>
<dbReference type="SUPFAM" id="SSF53474">
    <property type="entry name" value="alpha/beta-Hydrolases"/>
    <property type="match status" value="1"/>
</dbReference>
<sequence length="329" mass="37358">MATSTSSNDARQQLRPLGSNEFLRSERISFEADGNRYDVDVLLQDTLPEGSAKGTVIATGGTPGSHRDFRYIGSHLRQMGIRYVGVNFSGYGDTPWNPKLQQTWTERLAYVQAVVDKLHLKENLVFMGHSMGTEPALKAAVQNEDKTVGVALVNPCGFHRHRSFHPFIKLQAMYWFWRLRWIFGGVIDRIVAKMYYYLFKLRLREPHNVGVCLQSCVQAEFPKQRPFVEKFNNTKLKALLAYAGKDTFIGMDTSTEFVNAFKDRADLVADDGDSTLELLEKTTKTWCSGTRVVGLHFPNDDHFVQKHRGEFIANAIAEMLKKETPSNKL</sequence>
<reference evidence="1" key="1">
    <citation type="submission" date="2023-06" db="EMBL/GenBank/DDBJ databases">
        <title>Genomic analysis of the entomopathogenic nematode Steinernema hermaphroditum.</title>
        <authorList>
            <person name="Schwarz E.M."/>
            <person name="Heppert J.K."/>
            <person name="Baniya A."/>
            <person name="Schwartz H.T."/>
            <person name="Tan C.-H."/>
            <person name="Antoshechkin I."/>
            <person name="Sternberg P.W."/>
            <person name="Goodrich-Blair H."/>
            <person name="Dillman A.R."/>
        </authorList>
    </citation>
    <scope>NUCLEOTIDE SEQUENCE</scope>
    <source>
        <strain evidence="1">PS9179</strain>
        <tissue evidence="1">Whole animal</tissue>
    </source>
</reference>